<evidence type="ECO:0000313" key="6">
    <source>
        <dbReference type="Proteomes" id="UP001461498"/>
    </source>
</evidence>
<dbReference type="PANTHER" id="PTHR10677:SF3">
    <property type="entry name" value="FI07626P-RELATED"/>
    <property type="match status" value="1"/>
</dbReference>
<dbReference type="InterPro" id="IPR006636">
    <property type="entry name" value="STI1_HS-bd"/>
</dbReference>
<dbReference type="SMART" id="SM00727">
    <property type="entry name" value="STI1"/>
    <property type="match status" value="4"/>
</dbReference>
<dbReference type="Proteomes" id="UP001461498">
    <property type="component" value="Unassembled WGS sequence"/>
</dbReference>
<dbReference type="GO" id="GO:0005829">
    <property type="term" value="C:cytosol"/>
    <property type="evidence" value="ECO:0007669"/>
    <property type="project" value="TreeGrafter"/>
</dbReference>
<gene>
    <name evidence="5" type="ORF">O3M35_007935</name>
</gene>
<dbReference type="FunFam" id="3.10.20.90:FF:000095">
    <property type="entry name" value="Ubiquilin 4"/>
    <property type="match status" value="1"/>
</dbReference>
<dbReference type="Pfam" id="PF23195">
    <property type="entry name" value="UBQLN1"/>
    <property type="match status" value="1"/>
</dbReference>
<dbReference type="SMART" id="SM00213">
    <property type="entry name" value="UBQ"/>
    <property type="match status" value="1"/>
</dbReference>
<accession>A0AAW1DDS3</accession>
<dbReference type="PROSITE" id="PS50053">
    <property type="entry name" value="UBIQUITIN_2"/>
    <property type="match status" value="1"/>
</dbReference>
<organism evidence="5 6">
    <name type="scientific">Rhynocoris fuscipes</name>
    <dbReference type="NCBI Taxonomy" id="488301"/>
    <lineage>
        <taxon>Eukaryota</taxon>
        <taxon>Metazoa</taxon>
        <taxon>Ecdysozoa</taxon>
        <taxon>Arthropoda</taxon>
        <taxon>Hexapoda</taxon>
        <taxon>Insecta</taxon>
        <taxon>Pterygota</taxon>
        <taxon>Neoptera</taxon>
        <taxon>Paraneoptera</taxon>
        <taxon>Hemiptera</taxon>
        <taxon>Heteroptera</taxon>
        <taxon>Panheteroptera</taxon>
        <taxon>Cimicomorpha</taxon>
        <taxon>Reduviidae</taxon>
        <taxon>Harpactorinae</taxon>
        <taxon>Harpactorini</taxon>
        <taxon>Rhynocoris</taxon>
    </lineage>
</organism>
<evidence type="ECO:0000259" key="4">
    <source>
        <dbReference type="PROSITE" id="PS50053"/>
    </source>
</evidence>
<dbReference type="GO" id="GO:0031593">
    <property type="term" value="F:polyubiquitin modification-dependent protein binding"/>
    <property type="evidence" value="ECO:0007669"/>
    <property type="project" value="TreeGrafter"/>
</dbReference>
<dbReference type="InterPro" id="IPR015940">
    <property type="entry name" value="UBA"/>
</dbReference>
<dbReference type="InterPro" id="IPR000626">
    <property type="entry name" value="Ubiquitin-like_dom"/>
</dbReference>
<dbReference type="SUPFAM" id="SSF54236">
    <property type="entry name" value="Ubiquitin-like"/>
    <property type="match status" value="1"/>
</dbReference>
<evidence type="ECO:0000313" key="5">
    <source>
        <dbReference type="EMBL" id="KAK9508229.1"/>
    </source>
</evidence>
<feature type="region of interest" description="Disordered" evidence="2">
    <location>
        <begin position="465"/>
        <end position="488"/>
    </location>
</feature>
<dbReference type="PROSITE" id="PS50030">
    <property type="entry name" value="UBA"/>
    <property type="match status" value="1"/>
</dbReference>
<dbReference type="FunFam" id="1.10.8.10:FF:000077">
    <property type="entry name" value="Ubiquilin like"/>
    <property type="match status" value="1"/>
</dbReference>
<keyword evidence="6" id="KW-1185">Reference proteome</keyword>
<dbReference type="FunFam" id="1.10.260.100:FF:000001">
    <property type="entry name" value="Ubiquilin 1"/>
    <property type="match status" value="1"/>
</dbReference>
<feature type="domain" description="UBA" evidence="3">
    <location>
        <begin position="516"/>
        <end position="560"/>
    </location>
</feature>
<evidence type="ECO:0000256" key="1">
    <source>
        <dbReference type="ARBA" id="ARBA00074668"/>
    </source>
</evidence>
<evidence type="ECO:0000256" key="2">
    <source>
        <dbReference type="SAM" id="MobiDB-lite"/>
    </source>
</evidence>
<feature type="compositionally biased region" description="Low complexity" evidence="2">
    <location>
        <begin position="326"/>
        <end position="342"/>
    </location>
</feature>
<feature type="domain" description="Ubiquitin-like" evidence="4">
    <location>
        <begin position="12"/>
        <end position="86"/>
    </location>
</feature>
<dbReference type="Gene3D" id="3.10.20.90">
    <property type="entry name" value="Phosphatidylinositol 3-kinase Catalytic Subunit, Chain A, domain 1"/>
    <property type="match status" value="1"/>
</dbReference>
<dbReference type="EMBL" id="JAPXFL010000004">
    <property type="protein sequence ID" value="KAK9508229.1"/>
    <property type="molecule type" value="Genomic_DNA"/>
</dbReference>
<proteinExistence type="predicted"/>
<feature type="region of interest" description="Disordered" evidence="2">
    <location>
        <begin position="276"/>
        <end position="342"/>
    </location>
</feature>
<dbReference type="SMART" id="SM00165">
    <property type="entry name" value="UBA"/>
    <property type="match status" value="1"/>
</dbReference>
<dbReference type="InterPro" id="IPR029071">
    <property type="entry name" value="Ubiquitin-like_domsf"/>
</dbReference>
<dbReference type="CDD" id="cd01808">
    <property type="entry name" value="Ubl_PLICs"/>
    <property type="match status" value="1"/>
</dbReference>
<feature type="compositionally biased region" description="Low complexity" evidence="2">
    <location>
        <begin position="476"/>
        <end position="488"/>
    </location>
</feature>
<dbReference type="Pfam" id="PF00627">
    <property type="entry name" value="UBA"/>
    <property type="match status" value="1"/>
</dbReference>
<dbReference type="Gene3D" id="1.10.260.100">
    <property type="match status" value="2"/>
</dbReference>
<dbReference type="Pfam" id="PF00240">
    <property type="entry name" value="ubiquitin"/>
    <property type="match status" value="1"/>
</dbReference>
<dbReference type="CDD" id="cd14399">
    <property type="entry name" value="UBA_PLICs"/>
    <property type="match status" value="1"/>
</dbReference>
<dbReference type="Gene3D" id="1.10.8.10">
    <property type="entry name" value="DNA helicase RuvA subunit, C-terminal domain"/>
    <property type="match status" value="1"/>
</dbReference>
<sequence length="567" mass="61066">MAEGEEDTKKKINVVVKTTKDKQTVQVDEDANIKEFKELVSKKFSCALEHVCLIFAGKIMKDEESLKQHNIKEGVVVHLVVRTSNQQPNNATASAQQNTGFNYCVYYIVLGNTSGGTGSGNIGGLPFNLAGGLAGLPGLSTLGFNSTNIVELQQRMQRELFTNPETLSQIMNNPIVQQLMSDPNNMRQLIMSNPQMQELVDRNPEINHMLNNPELLRQTMELARNPSMLQELMRTQDRAMSNLESIPGGYSALQRMYRDIQEPMLNAATEQFGSNPFANLVSSGGANNPQQGQENVEPLPNPWSGNSGSVNNSGSSGADSRGGSGSTENTGSGNASSNASNILSSSGMQSLMQQMTENPQLMQTMLQAPYMQSIVQSLANDPSFASTVLSQNPLLANNPQLQSQMLEMMPQLVAQLQTPEVQNLITNPQALGAIHQIQQGLEQLQAAAPSLASSLVCTANPANTAASPGNATRSEGNTATNNTGPAAAANPQNQQFYLSQVASALQRVMGNNSSLPPEERYRSQLDQLTAMGFLNREANIQALIATFGDVNAAVERLLSNGQLQPQS</sequence>
<dbReference type="GO" id="GO:0006511">
    <property type="term" value="P:ubiquitin-dependent protein catabolic process"/>
    <property type="evidence" value="ECO:0007669"/>
    <property type="project" value="TreeGrafter"/>
</dbReference>
<name>A0AAW1DDS3_9HEMI</name>
<reference evidence="5 6" key="1">
    <citation type="submission" date="2022-12" db="EMBL/GenBank/DDBJ databases">
        <title>Chromosome-level genome assembly of true bugs.</title>
        <authorList>
            <person name="Ma L."/>
            <person name="Li H."/>
        </authorList>
    </citation>
    <scope>NUCLEOTIDE SEQUENCE [LARGE SCALE GENOMIC DNA]</scope>
    <source>
        <strain evidence="5">Lab_2022b</strain>
    </source>
</reference>
<feature type="compositionally biased region" description="Polar residues" evidence="2">
    <location>
        <begin position="465"/>
        <end position="475"/>
    </location>
</feature>
<dbReference type="InterPro" id="IPR015496">
    <property type="entry name" value="Ubiquilin"/>
</dbReference>
<feature type="compositionally biased region" description="Low complexity" evidence="2">
    <location>
        <begin position="304"/>
        <end position="319"/>
    </location>
</feature>
<feature type="compositionally biased region" description="Polar residues" evidence="2">
    <location>
        <begin position="276"/>
        <end position="294"/>
    </location>
</feature>
<dbReference type="InterPro" id="IPR009060">
    <property type="entry name" value="UBA-like_sf"/>
</dbReference>
<dbReference type="AlphaFoldDB" id="A0AAW1DDS3"/>
<dbReference type="PANTHER" id="PTHR10677">
    <property type="entry name" value="UBIQUILIN"/>
    <property type="match status" value="1"/>
</dbReference>
<comment type="caution">
    <text evidence="5">The sequence shown here is derived from an EMBL/GenBank/DDBJ whole genome shotgun (WGS) entry which is preliminary data.</text>
</comment>
<protein>
    <recommendedName>
        <fullName evidence="1">Ubiquilin-like protein</fullName>
    </recommendedName>
</protein>
<evidence type="ECO:0000259" key="3">
    <source>
        <dbReference type="PROSITE" id="PS50030"/>
    </source>
</evidence>
<dbReference type="SUPFAM" id="SSF46934">
    <property type="entry name" value="UBA-like"/>
    <property type="match status" value="1"/>
</dbReference>